<dbReference type="GO" id="GO:0016491">
    <property type="term" value="F:oxidoreductase activity"/>
    <property type="evidence" value="ECO:0007669"/>
    <property type="project" value="UniProtKB-KW"/>
</dbReference>
<proteinExistence type="predicted"/>
<dbReference type="RefSeq" id="WP_027940674.1">
    <property type="nucleotide sequence ID" value="NZ_BSTI01000004.1"/>
</dbReference>
<reference evidence="5" key="1">
    <citation type="submission" date="2023-03" db="EMBL/GenBank/DDBJ databases">
        <title>Amycolatopsis taiwanensis NBRC 103393.</title>
        <authorList>
            <person name="Ichikawa N."/>
            <person name="Sato H."/>
            <person name="Tonouchi N."/>
        </authorList>
    </citation>
    <scope>NUCLEOTIDE SEQUENCE</scope>
    <source>
        <strain evidence="5">NBRC 103393</strain>
    </source>
</reference>
<dbReference type="NCBIfam" id="TIGR03467">
    <property type="entry name" value="HpnE"/>
    <property type="match status" value="1"/>
</dbReference>
<dbReference type="PANTHER" id="PTHR42923:SF47">
    <property type="entry name" value="BLR3003 PROTEIN"/>
    <property type="match status" value="1"/>
</dbReference>
<dbReference type="InterPro" id="IPR002937">
    <property type="entry name" value="Amino_oxidase"/>
</dbReference>
<accession>A0A9W6QXD4</accession>
<dbReference type="InterPro" id="IPR017830">
    <property type="entry name" value="SQase_HpnE"/>
</dbReference>
<evidence type="ECO:0000313" key="6">
    <source>
        <dbReference type="Proteomes" id="UP001165136"/>
    </source>
</evidence>
<evidence type="ECO:0000313" key="5">
    <source>
        <dbReference type="EMBL" id="GLY65779.1"/>
    </source>
</evidence>
<evidence type="ECO:0000256" key="3">
    <source>
        <dbReference type="PIRSR" id="PIRSR601613-1"/>
    </source>
</evidence>
<keyword evidence="2" id="KW-0560">Oxidoreductase</keyword>
<name>A0A9W6QXD4_9PSEU</name>
<dbReference type="InterPro" id="IPR036188">
    <property type="entry name" value="FAD/NAD-bd_sf"/>
</dbReference>
<organism evidence="5 6">
    <name type="scientific">Amycolatopsis taiwanensis</name>
    <dbReference type="NCBI Taxonomy" id="342230"/>
    <lineage>
        <taxon>Bacteria</taxon>
        <taxon>Bacillati</taxon>
        <taxon>Actinomycetota</taxon>
        <taxon>Actinomycetes</taxon>
        <taxon>Pseudonocardiales</taxon>
        <taxon>Pseudonocardiaceae</taxon>
        <taxon>Amycolatopsis</taxon>
    </lineage>
</organism>
<evidence type="ECO:0000256" key="2">
    <source>
        <dbReference type="ARBA" id="ARBA00023002"/>
    </source>
</evidence>
<evidence type="ECO:0000259" key="4">
    <source>
        <dbReference type="Pfam" id="PF01593"/>
    </source>
</evidence>
<dbReference type="InterPro" id="IPR001613">
    <property type="entry name" value="Flavin_amine_oxidase"/>
</dbReference>
<dbReference type="PRINTS" id="PR00757">
    <property type="entry name" value="AMINEOXDASEF"/>
</dbReference>
<comment type="caution">
    <text evidence="5">The sequence shown here is derived from an EMBL/GenBank/DDBJ whole genome shotgun (WGS) entry which is preliminary data.</text>
</comment>
<dbReference type="PANTHER" id="PTHR42923">
    <property type="entry name" value="PROTOPORPHYRINOGEN OXIDASE"/>
    <property type="match status" value="1"/>
</dbReference>
<dbReference type="InterPro" id="IPR050464">
    <property type="entry name" value="Zeta_carotene_desat/Oxidored"/>
</dbReference>
<comment type="cofactor">
    <cofactor evidence="1">
        <name>FAD</name>
        <dbReference type="ChEBI" id="CHEBI:57692"/>
    </cofactor>
</comment>
<dbReference type="Proteomes" id="UP001165136">
    <property type="component" value="Unassembled WGS sequence"/>
</dbReference>
<feature type="domain" description="Amine oxidase" evidence="4">
    <location>
        <begin position="17"/>
        <end position="443"/>
    </location>
</feature>
<feature type="binding site" evidence="3">
    <location>
        <position position="242"/>
    </location>
    <ligand>
        <name>FAD</name>
        <dbReference type="ChEBI" id="CHEBI:57692"/>
    </ligand>
</feature>
<gene>
    <name evidence="5" type="ORF">Atai01_23980</name>
</gene>
<evidence type="ECO:0000256" key="1">
    <source>
        <dbReference type="ARBA" id="ARBA00001974"/>
    </source>
</evidence>
<dbReference type="EMBL" id="BSTI01000004">
    <property type="protein sequence ID" value="GLY65779.1"/>
    <property type="molecule type" value="Genomic_DNA"/>
</dbReference>
<sequence length="464" mass="48976">MTQPRPDGRVVVVGGGLAGITAALRCADAGWAVTLLESRRHLGGLTHSFRRGDLEVDNGQHVFLRCCTSYVELLRRLGVADKVFLQPRLDIEVRSPRLAEPVRLRRNALPAPLHLADSVLRYRPLTRTERLRFAGAALALRRVDPDAPASDAQSFATWLAAHGQSAAAVTKLWDLVGVATLNARAADASLGLAATVFQIGLLTDPAAADIGWARVPLRELHGDPAQARLTEAGARVVLGAKVTALRPDGPNGGAWRVVTGADEFVADNVVLAVPPTAAARLLPPGAVDLPPGWAEELGSSPIVNVHAVFDRKVMDVPFFAAVDSPVQWVFDRTGQSDVDGGQYVAVSMSAADEEIEAPVATIRERLLPELRQVLGTSAQVRDFFVTRERHATFRPAPGCAALRPPARTALAGLVLAGAWTATGWPATMEGAVRSGEAAARVVLDGTGARVPAAEELPTHAGGGS</sequence>
<dbReference type="AlphaFoldDB" id="A0A9W6QXD4"/>
<dbReference type="Gene3D" id="3.50.50.60">
    <property type="entry name" value="FAD/NAD(P)-binding domain"/>
    <property type="match status" value="1"/>
</dbReference>
<dbReference type="Pfam" id="PF01593">
    <property type="entry name" value="Amino_oxidase"/>
    <property type="match status" value="1"/>
</dbReference>
<protein>
    <submittedName>
        <fullName evidence="5">Phytoene dehydrogenase</fullName>
    </submittedName>
</protein>
<keyword evidence="6" id="KW-1185">Reference proteome</keyword>
<dbReference type="SUPFAM" id="SSF51905">
    <property type="entry name" value="FAD/NAD(P)-binding domain"/>
    <property type="match status" value="1"/>
</dbReference>